<dbReference type="PROSITE" id="PS50088">
    <property type="entry name" value="ANK_REPEAT"/>
    <property type="match status" value="2"/>
</dbReference>
<dbReference type="RefSeq" id="XP_030751414.1">
    <property type="nucleotide sequence ID" value="XM_030895554.1"/>
</dbReference>
<sequence length="268" mass="30700">MSPKTESDELKKRVLDFLCDDIKKFFFIDCSSSKLSRKEIFGVIQGLQQDESADDSAKTLRNYQGSKNQAYYTWNREDLEDIISNSPNLVVLELPEEENIDKDQVKKILDLVERRLWKKVVLISKKKDIFDDLVYWYHKAGVLKLNKESVLQDLFPIHNIVVKDSSADTITDLVHKGADINVQDENKDTPLHLAVENGATHLVHLLLSLGADVNIGNIQNRTVLQVALEKSFIDIANILLTENIDVHLKDDNDVLLYIWQRGLEMLTL</sequence>
<dbReference type="InterPro" id="IPR036770">
    <property type="entry name" value="Ankyrin_rpt-contain_sf"/>
</dbReference>
<evidence type="ECO:0000313" key="3">
    <source>
        <dbReference type="RefSeq" id="XP_030751414.1"/>
    </source>
</evidence>
<evidence type="ECO:0000256" key="1">
    <source>
        <dbReference type="PROSITE-ProRule" id="PRU00023"/>
    </source>
</evidence>
<dbReference type="AlphaFoldDB" id="A0A6J2XL65"/>
<feature type="repeat" description="ANK" evidence="1">
    <location>
        <begin position="186"/>
        <end position="218"/>
    </location>
</feature>
<dbReference type="SMART" id="SM00248">
    <property type="entry name" value="ANK"/>
    <property type="match status" value="2"/>
</dbReference>
<keyword evidence="1" id="KW-0040">ANK repeat</keyword>
<dbReference type="SUPFAM" id="SSF48403">
    <property type="entry name" value="Ankyrin repeat"/>
    <property type="match status" value="1"/>
</dbReference>
<dbReference type="InterPro" id="IPR002110">
    <property type="entry name" value="Ankyrin_rpt"/>
</dbReference>
<dbReference type="Pfam" id="PF12796">
    <property type="entry name" value="Ank_2"/>
    <property type="match status" value="1"/>
</dbReference>
<dbReference type="OrthoDB" id="194358at2759"/>
<evidence type="ECO:0000313" key="2">
    <source>
        <dbReference type="Proteomes" id="UP000504635"/>
    </source>
</evidence>
<protein>
    <submittedName>
        <fullName evidence="3">Uncharacterized protein LOC115878948</fullName>
    </submittedName>
</protein>
<dbReference type="InParanoid" id="A0A6J2XL65"/>
<dbReference type="InterPro" id="IPR053080">
    <property type="entry name" value="PP1_regulatory_subunit_27"/>
</dbReference>
<dbReference type="KEGG" id="soy:115878948"/>
<dbReference type="Proteomes" id="UP000504635">
    <property type="component" value="Unplaced"/>
</dbReference>
<reference evidence="3" key="1">
    <citation type="submission" date="2025-08" db="UniProtKB">
        <authorList>
            <consortium name="RefSeq"/>
        </authorList>
    </citation>
    <scope>IDENTIFICATION</scope>
    <source>
        <tissue evidence="3">Gonads</tissue>
    </source>
</reference>
<organism evidence="2 3">
    <name type="scientific">Sitophilus oryzae</name>
    <name type="common">Rice weevil</name>
    <name type="synonym">Curculio oryzae</name>
    <dbReference type="NCBI Taxonomy" id="7048"/>
    <lineage>
        <taxon>Eukaryota</taxon>
        <taxon>Metazoa</taxon>
        <taxon>Ecdysozoa</taxon>
        <taxon>Arthropoda</taxon>
        <taxon>Hexapoda</taxon>
        <taxon>Insecta</taxon>
        <taxon>Pterygota</taxon>
        <taxon>Neoptera</taxon>
        <taxon>Endopterygota</taxon>
        <taxon>Coleoptera</taxon>
        <taxon>Polyphaga</taxon>
        <taxon>Cucujiformia</taxon>
        <taxon>Curculionidae</taxon>
        <taxon>Dryophthorinae</taxon>
        <taxon>Sitophilus</taxon>
    </lineage>
</organism>
<dbReference type="Gene3D" id="1.25.40.20">
    <property type="entry name" value="Ankyrin repeat-containing domain"/>
    <property type="match status" value="1"/>
</dbReference>
<keyword evidence="2" id="KW-1185">Reference proteome</keyword>
<proteinExistence type="predicted"/>
<dbReference type="PANTHER" id="PTHR46899">
    <property type="entry name" value="PROTEIN PHOSPHATASE 1 REGULATORY SUBUNIT 27"/>
    <property type="match status" value="1"/>
</dbReference>
<dbReference type="PROSITE" id="PS50297">
    <property type="entry name" value="ANK_REP_REGION"/>
    <property type="match status" value="1"/>
</dbReference>
<dbReference type="PANTHER" id="PTHR46899:SF3">
    <property type="entry name" value="PROTEIN PHOSPHATASE 1 REGULATORY SUBUNIT 27"/>
    <property type="match status" value="1"/>
</dbReference>
<name>A0A6J2XL65_SITOR</name>
<accession>A0A6J2XL65</accession>
<gene>
    <name evidence="3" type="primary">LOC115878948</name>
</gene>
<dbReference type="GeneID" id="115878948"/>
<feature type="repeat" description="ANK" evidence="1">
    <location>
        <begin position="219"/>
        <end position="251"/>
    </location>
</feature>